<dbReference type="RefSeq" id="WP_267614716.1">
    <property type="nucleotide sequence ID" value="NZ_JAOVZQ010000001.1"/>
</dbReference>
<dbReference type="PROSITE" id="PS51349">
    <property type="entry name" value="FMN_HYDROXY_ACID_DH_2"/>
    <property type="match status" value="1"/>
</dbReference>
<reference evidence="7" key="1">
    <citation type="submission" date="2022-10" db="EMBL/GenBank/DDBJ databases">
        <title>Hoeflea sp. J2-29, isolated from marine algae.</title>
        <authorList>
            <person name="Kristyanto S."/>
            <person name="Kim J.M."/>
            <person name="Jeon C.O."/>
        </authorList>
    </citation>
    <scope>NUCLEOTIDE SEQUENCE</scope>
    <source>
        <strain evidence="7">J2-29</strain>
    </source>
</reference>
<dbReference type="SUPFAM" id="SSF51395">
    <property type="entry name" value="FMN-linked oxidoreductases"/>
    <property type="match status" value="1"/>
</dbReference>
<sequence length="366" mass="39286">MSDRTTAALQPTLRGYESRARHVLSTDRAAYFFGGAADELTLEANQRAFSEIELLPRALRDMRGGSAGLTLLGQPMAHPVLVAPVAYQKLVHPDGEAAMAIGAAAQGTHMVLSTQSSVDAAEARRAGAYCTWFQLYWRPTREDNLRLVQRMADLGYTAIVLTIDAPVQGVRDRETRTGFRLPADISAVNLENMRPPQFAPLGDDESILFDRIAHIAPEWADVEWLCENSPLPVILKGIVHPGDAHKAVLAGARAIIVSNHGGRVLDTIPASIRLLPAVVKACDGAIPVLMDGGVRRGTDILKALALGATAVLVGRPVIAGLAVAGAAGVSHVLRLLHDEFEIAMMLTGCRTLNDITPDILYRPDQP</sequence>
<dbReference type="PIRSF" id="PIRSF000138">
    <property type="entry name" value="Al-hdrx_acd_dh"/>
    <property type="match status" value="1"/>
</dbReference>
<gene>
    <name evidence="7" type="ORF">OEG82_23175</name>
</gene>
<dbReference type="Pfam" id="PF01070">
    <property type="entry name" value="FMN_dh"/>
    <property type="match status" value="1"/>
</dbReference>
<evidence type="ECO:0000256" key="4">
    <source>
        <dbReference type="ARBA" id="ARBA00023002"/>
    </source>
</evidence>
<comment type="cofactor">
    <cofactor evidence="1">
        <name>FMN</name>
        <dbReference type="ChEBI" id="CHEBI:58210"/>
    </cofactor>
</comment>
<name>A0ABT3YMT3_9HYPH</name>
<organism evidence="7 8">
    <name type="scientific">Hoeflea ulvae</name>
    <dbReference type="NCBI Taxonomy" id="2983764"/>
    <lineage>
        <taxon>Bacteria</taxon>
        <taxon>Pseudomonadati</taxon>
        <taxon>Pseudomonadota</taxon>
        <taxon>Alphaproteobacteria</taxon>
        <taxon>Hyphomicrobiales</taxon>
        <taxon>Rhizobiaceae</taxon>
        <taxon>Hoeflea</taxon>
    </lineage>
</organism>
<dbReference type="Proteomes" id="UP001081283">
    <property type="component" value="Unassembled WGS sequence"/>
</dbReference>
<feature type="domain" description="FMN hydroxy acid dehydrogenase" evidence="6">
    <location>
        <begin position="5"/>
        <end position="365"/>
    </location>
</feature>
<dbReference type="InterPro" id="IPR037396">
    <property type="entry name" value="FMN_HAD"/>
</dbReference>
<dbReference type="InterPro" id="IPR000262">
    <property type="entry name" value="FMN-dep_DH"/>
</dbReference>
<keyword evidence="8" id="KW-1185">Reference proteome</keyword>
<keyword evidence="2" id="KW-0285">Flavoprotein</keyword>
<evidence type="ECO:0000256" key="3">
    <source>
        <dbReference type="ARBA" id="ARBA00022643"/>
    </source>
</evidence>
<evidence type="ECO:0000313" key="8">
    <source>
        <dbReference type="Proteomes" id="UP001081283"/>
    </source>
</evidence>
<dbReference type="CDD" id="cd02809">
    <property type="entry name" value="alpha_hydroxyacid_oxid_FMN"/>
    <property type="match status" value="1"/>
</dbReference>
<comment type="similarity">
    <text evidence="5">Belongs to the FMN-dependent alpha-hydroxy acid dehydrogenase family.</text>
</comment>
<dbReference type="EMBL" id="JAOVZQ010000001">
    <property type="protein sequence ID" value="MCY0096887.1"/>
    <property type="molecule type" value="Genomic_DNA"/>
</dbReference>
<comment type="caution">
    <text evidence="7">The sequence shown here is derived from an EMBL/GenBank/DDBJ whole genome shotgun (WGS) entry which is preliminary data.</text>
</comment>
<evidence type="ECO:0000256" key="1">
    <source>
        <dbReference type="ARBA" id="ARBA00001917"/>
    </source>
</evidence>
<protein>
    <submittedName>
        <fullName evidence="7">Alpha-hydroxy-acid oxidizing protein</fullName>
    </submittedName>
</protein>
<evidence type="ECO:0000256" key="2">
    <source>
        <dbReference type="ARBA" id="ARBA00022630"/>
    </source>
</evidence>
<evidence type="ECO:0000313" key="7">
    <source>
        <dbReference type="EMBL" id="MCY0096887.1"/>
    </source>
</evidence>
<dbReference type="PANTHER" id="PTHR10578">
    <property type="entry name" value="S -2-HYDROXY-ACID OXIDASE-RELATED"/>
    <property type="match status" value="1"/>
</dbReference>
<keyword evidence="4" id="KW-0560">Oxidoreductase</keyword>
<evidence type="ECO:0000256" key="5">
    <source>
        <dbReference type="ARBA" id="ARBA00024042"/>
    </source>
</evidence>
<dbReference type="InterPro" id="IPR012133">
    <property type="entry name" value="Alpha-hydoxy_acid_DH_FMN"/>
</dbReference>
<dbReference type="InterPro" id="IPR013785">
    <property type="entry name" value="Aldolase_TIM"/>
</dbReference>
<evidence type="ECO:0000259" key="6">
    <source>
        <dbReference type="PROSITE" id="PS51349"/>
    </source>
</evidence>
<dbReference type="PANTHER" id="PTHR10578:SF107">
    <property type="entry name" value="2-HYDROXYACID OXIDASE 1"/>
    <property type="match status" value="1"/>
</dbReference>
<dbReference type="Gene3D" id="3.20.20.70">
    <property type="entry name" value="Aldolase class I"/>
    <property type="match status" value="1"/>
</dbReference>
<proteinExistence type="inferred from homology"/>
<accession>A0ABT3YMT3</accession>
<keyword evidence="3" id="KW-0288">FMN</keyword>